<dbReference type="InterPro" id="IPR005859">
    <property type="entry name" value="CysK"/>
</dbReference>
<reference evidence="13 14" key="1">
    <citation type="submission" date="2020-02" db="EMBL/GenBank/DDBJ databases">
        <authorList>
            <person name="Zheng R.K."/>
            <person name="Sun C.M."/>
        </authorList>
    </citation>
    <scope>NUCLEOTIDE SEQUENCE [LARGE SCALE GENOMIC DNA]</scope>
    <source>
        <strain evidence="14">zrk13</strain>
    </source>
</reference>
<keyword evidence="6 9" id="KW-0663">Pyridoxal phosphate</keyword>
<dbReference type="GO" id="GO:0006535">
    <property type="term" value="P:cysteine biosynthetic process from serine"/>
    <property type="evidence" value="ECO:0007669"/>
    <property type="project" value="UniProtKB-UniRule"/>
</dbReference>
<dbReference type="GO" id="GO:0004124">
    <property type="term" value="F:cysteine synthase activity"/>
    <property type="evidence" value="ECO:0007669"/>
    <property type="project" value="UniProtKB-UniRule"/>
</dbReference>
<dbReference type="UniPathway" id="UPA00136">
    <property type="reaction ID" value="UER00200"/>
</dbReference>
<sequence>MIVQNIYDLIGNTPIIELHGLTTENDATLYLKLEWFNPGGSVKDRIALNMIHMAEQEGLLTPGDTIVEPTSGNTGIGIAMVGAAKGYKTILIMPDSLSIERRKILKGYGATLILTEAEKGMKESIRIAEDLVEKHGYFMPMQFENINNPKAHMKTTALEILEDLPNLDYFVAAVGTGGTITGVGSILKEHIPHVSIKAVEPKTSAVLSGNPPGPHTIQGIGAGFIPDVLDTTVYDEVLLVDDDEAYEMARYLAKEYGLFVGISTGANVAAALQLAHKVGSGKTVLTVSPSNAERYLSTKLFIE</sequence>
<evidence type="ECO:0000313" key="14">
    <source>
        <dbReference type="Proteomes" id="UP000514720"/>
    </source>
</evidence>
<dbReference type="NCBIfam" id="TIGR01136">
    <property type="entry name" value="cysKM"/>
    <property type="match status" value="1"/>
</dbReference>
<dbReference type="NCBIfam" id="TIGR01139">
    <property type="entry name" value="cysK"/>
    <property type="match status" value="1"/>
</dbReference>
<dbReference type="Gene3D" id="3.40.50.1100">
    <property type="match status" value="2"/>
</dbReference>
<feature type="binding site" evidence="9">
    <location>
        <begin position="175"/>
        <end position="179"/>
    </location>
    <ligand>
        <name>pyridoxal 5'-phosphate</name>
        <dbReference type="ChEBI" id="CHEBI:597326"/>
    </ligand>
</feature>
<dbReference type="Pfam" id="PF00291">
    <property type="entry name" value="PALP"/>
    <property type="match status" value="1"/>
</dbReference>
<dbReference type="PANTHER" id="PTHR10314">
    <property type="entry name" value="CYSTATHIONINE BETA-SYNTHASE"/>
    <property type="match status" value="1"/>
</dbReference>
<dbReference type="InterPro" id="IPR001926">
    <property type="entry name" value="TrpB-like_PALP"/>
</dbReference>
<dbReference type="EMBL" id="CP048914">
    <property type="protein sequence ID" value="QMS85000.1"/>
    <property type="molecule type" value="Genomic_DNA"/>
</dbReference>
<keyword evidence="7 11" id="KW-0198">Cysteine biosynthesis</keyword>
<dbReference type="CDD" id="cd01561">
    <property type="entry name" value="CBS_like"/>
    <property type="match status" value="1"/>
</dbReference>
<evidence type="ECO:0000256" key="9">
    <source>
        <dbReference type="PIRSR" id="PIRSR605856-50"/>
    </source>
</evidence>
<proteinExistence type="inferred from homology"/>
<feature type="binding site" evidence="9">
    <location>
        <position position="263"/>
    </location>
    <ligand>
        <name>pyridoxal 5'-phosphate</name>
        <dbReference type="ChEBI" id="CHEBI:597326"/>
    </ligand>
</feature>
<dbReference type="FunFam" id="3.40.50.1100:FF:000003">
    <property type="entry name" value="Cystathionine beta-synthase"/>
    <property type="match status" value="1"/>
</dbReference>
<dbReference type="EC" id="2.5.1.47" evidence="3 11"/>
<dbReference type="RefSeq" id="WP_258878626.1">
    <property type="nucleotide sequence ID" value="NZ_CP048914.1"/>
</dbReference>
<evidence type="ECO:0000256" key="10">
    <source>
        <dbReference type="PIRSR" id="PIRSR605856-51"/>
    </source>
</evidence>
<dbReference type="InterPro" id="IPR001216">
    <property type="entry name" value="P-phosphate_BS"/>
</dbReference>
<comment type="catalytic activity">
    <reaction evidence="8 11">
        <text>O-acetyl-L-serine + hydrogen sulfide = L-cysteine + acetate</text>
        <dbReference type="Rhea" id="RHEA:14829"/>
        <dbReference type="ChEBI" id="CHEBI:29919"/>
        <dbReference type="ChEBI" id="CHEBI:30089"/>
        <dbReference type="ChEBI" id="CHEBI:35235"/>
        <dbReference type="ChEBI" id="CHEBI:58340"/>
        <dbReference type="EC" id="2.5.1.47"/>
    </reaction>
</comment>
<keyword evidence="5 11" id="KW-0808">Transferase</keyword>
<evidence type="ECO:0000259" key="12">
    <source>
        <dbReference type="Pfam" id="PF00291"/>
    </source>
</evidence>
<protein>
    <recommendedName>
        <fullName evidence="3 11">Cysteine synthase</fullName>
        <ecNumber evidence="3 11">2.5.1.47</ecNumber>
    </recommendedName>
</protein>
<accession>A0A7L7KQC9</accession>
<dbReference type="InterPro" id="IPR050214">
    <property type="entry name" value="Cys_Synth/Cystath_Beta-Synth"/>
</dbReference>
<dbReference type="InterPro" id="IPR036052">
    <property type="entry name" value="TrpB-like_PALP_sf"/>
</dbReference>
<evidence type="ECO:0000256" key="5">
    <source>
        <dbReference type="ARBA" id="ARBA00022679"/>
    </source>
</evidence>
<keyword evidence="4 11" id="KW-0028">Amino-acid biosynthesis</keyword>
<dbReference type="PROSITE" id="PS00901">
    <property type="entry name" value="CYS_SYNTHASE"/>
    <property type="match status" value="1"/>
</dbReference>
<feature type="modified residue" description="N6-(pyridoxal phosphate)lysine" evidence="10">
    <location>
        <position position="43"/>
    </location>
</feature>
<comment type="cofactor">
    <cofactor evidence="1 9 11">
        <name>pyridoxal 5'-phosphate</name>
        <dbReference type="ChEBI" id="CHEBI:597326"/>
    </cofactor>
</comment>
<gene>
    <name evidence="13" type="primary">cysK</name>
    <name evidence="13" type="ORF">G4Z02_04265</name>
</gene>
<dbReference type="Proteomes" id="UP000514720">
    <property type="component" value="Chromosome"/>
</dbReference>
<evidence type="ECO:0000256" key="4">
    <source>
        <dbReference type="ARBA" id="ARBA00022605"/>
    </source>
</evidence>
<keyword evidence="14" id="KW-1185">Reference proteome</keyword>
<evidence type="ECO:0000256" key="11">
    <source>
        <dbReference type="RuleBase" id="RU003985"/>
    </source>
</evidence>
<dbReference type="InterPro" id="IPR005856">
    <property type="entry name" value="Cys_synth"/>
</dbReference>
<evidence type="ECO:0000256" key="1">
    <source>
        <dbReference type="ARBA" id="ARBA00001933"/>
    </source>
</evidence>
<feature type="domain" description="Tryptophan synthase beta chain-like PALP" evidence="12">
    <location>
        <begin position="8"/>
        <end position="288"/>
    </location>
</feature>
<dbReference type="FunFam" id="3.40.50.1100:FF:000118">
    <property type="entry name" value="Related to CYS4-cystathionine beta-synthase"/>
    <property type="match status" value="1"/>
</dbReference>
<feature type="binding site" evidence="9">
    <location>
        <position position="73"/>
    </location>
    <ligand>
        <name>pyridoxal 5'-phosphate</name>
        <dbReference type="ChEBI" id="CHEBI:597326"/>
    </ligand>
</feature>
<evidence type="ECO:0000256" key="6">
    <source>
        <dbReference type="ARBA" id="ARBA00022898"/>
    </source>
</evidence>
<evidence type="ECO:0000256" key="8">
    <source>
        <dbReference type="ARBA" id="ARBA00047931"/>
    </source>
</evidence>
<dbReference type="AlphaFoldDB" id="A0A7L7KQC9"/>
<evidence type="ECO:0000313" key="13">
    <source>
        <dbReference type="EMBL" id="QMS85000.1"/>
    </source>
</evidence>
<organism evidence="13 14">
    <name type="scientific">Candidatus Xianfuyuplasma coldseepsis</name>
    <dbReference type="NCBI Taxonomy" id="2782163"/>
    <lineage>
        <taxon>Bacteria</taxon>
        <taxon>Bacillati</taxon>
        <taxon>Mycoplasmatota</taxon>
        <taxon>Mollicutes</taxon>
        <taxon>Candidatus Izemoplasmatales</taxon>
        <taxon>Candidatus Izemoplasmataceae</taxon>
        <taxon>Candidatus Xianfuyuplasma</taxon>
    </lineage>
</organism>
<evidence type="ECO:0000256" key="3">
    <source>
        <dbReference type="ARBA" id="ARBA00012681"/>
    </source>
</evidence>
<comment type="similarity">
    <text evidence="2 11">Belongs to the cysteine synthase/cystathionine beta-synthase family.</text>
</comment>
<evidence type="ECO:0000256" key="2">
    <source>
        <dbReference type="ARBA" id="ARBA00007103"/>
    </source>
</evidence>
<dbReference type="KEGG" id="xcl:G4Z02_04265"/>
<dbReference type="SUPFAM" id="SSF53686">
    <property type="entry name" value="Tryptophan synthase beta subunit-like PLP-dependent enzymes"/>
    <property type="match status" value="1"/>
</dbReference>
<name>A0A7L7KQC9_9MOLU</name>
<evidence type="ECO:0000256" key="7">
    <source>
        <dbReference type="ARBA" id="ARBA00023192"/>
    </source>
</evidence>